<gene>
    <name evidence="3" type="ORF">D9611_006092</name>
</gene>
<dbReference type="PANTHER" id="PTHR38248:SF2">
    <property type="entry name" value="FUNK1 11"/>
    <property type="match status" value="1"/>
</dbReference>
<evidence type="ECO:0000259" key="2">
    <source>
        <dbReference type="Pfam" id="PF17667"/>
    </source>
</evidence>
<dbReference type="OrthoDB" id="5592585at2759"/>
<protein>
    <recommendedName>
        <fullName evidence="2">Fungal-type protein kinase domain-containing protein</fullName>
    </recommendedName>
</protein>
<dbReference type="InterPro" id="IPR040976">
    <property type="entry name" value="Pkinase_fungal"/>
</dbReference>
<feature type="compositionally biased region" description="Low complexity" evidence="1">
    <location>
        <begin position="64"/>
        <end position="77"/>
    </location>
</feature>
<feature type="region of interest" description="Disordered" evidence="1">
    <location>
        <begin position="880"/>
        <end position="902"/>
    </location>
</feature>
<keyword evidence="4" id="KW-1185">Reference proteome</keyword>
<feature type="compositionally biased region" description="Polar residues" evidence="1">
    <location>
        <begin position="1"/>
        <end position="28"/>
    </location>
</feature>
<dbReference type="Proteomes" id="UP000541558">
    <property type="component" value="Unassembled WGS sequence"/>
</dbReference>
<feature type="domain" description="Fungal-type protein kinase" evidence="2">
    <location>
        <begin position="507"/>
        <end position="640"/>
    </location>
</feature>
<evidence type="ECO:0000313" key="3">
    <source>
        <dbReference type="EMBL" id="KAF5341001.1"/>
    </source>
</evidence>
<comment type="caution">
    <text evidence="3">The sequence shown here is derived from an EMBL/GenBank/DDBJ whole genome shotgun (WGS) entry which is preliminary data.</text>
</comment>
<dbReference type="EMBL" id="JAACJK010000002">
    <property type="protein sequence ID" value="KAF5341001.1"/>
    <property type="molecule type" value="Genomic_DNA"/>
</dbReference>
<feature type="domain" description="Fungal-type protein kinase" evidence="2">
    <location>
        <begin position="293"/>
        <end position="485"/>
    </location>
</feature>
<feature type="compositionally biased region" description="Polar residues" evidence="1">
    <location>
        <begin position="827"/>
        <end position="838"/>
    </location>
</feature>
<dbReference type="PANTHER" id="PTHR38248">
    <property type="entry name" value="FUNK1 6"/>
    <property type="match status" value="1"/>
</dbReference>
<sequence length="902" mass="99404">MPASSAPDTGTGVRTRSQTRAQIQSASEPQVAPEPTRIGNLEPVKPATRRQNPIVPWRPDPAKSRGSTTTTAGTASTKQKKSKKNAINPPKAGTAQAAPTGNTHKSFNPPNESSPSGVSGPVGRSILRASQEKFEDMKCSTPIKIVKTGNGSSKDDKELIMAQLKDIPEYNKDFLRKLYAKAIPLDEIDTFLETSPLYDSKKKRWVGVPRVARVEDDLYEPFVKIIQAIIDGPGKPKDGVTSTRTAIDTHDISFIHHDSDKLTRPDLAILATGPSFEEPLPKEGQKRVRGYMVGYSNVASVFDFKLNRGDSRRKQVEQLAIYNMEIYLSQPNRRFCRSLIITEDKVRLLHYDRSGAYITEMINLHKEAHIFVRLVLGLSSHKESRVGLDTSIQWTIDDNGRKVAGTIRVRDGRVQPMKEEEKFTLDMSEPPQICNTIRGPGTTRWIARDKNGARIYVGDAWRSFGRTSEYELLVEAGASKVEGVLCDIIAFEDNIAQTMEYRPKSFKAKDFFNRTFSRVALKQAGPPLSAFTSQLEAITVIRDGIIGHRNLLISGTLHRNITMDNILIIKDEKGQVAGKLCDLANAIPSYEKTKLSPEPRVVPRLYLSASVLRTSIQEKILAPVVHDYLDDLEAFNYVLSVLLLRYKGIGAVTPPEHEGNEVLDLWLGSSGHAASLAKLDYLATGPADWQVPPFWSETCIQLCCDVSTYLSGVAQEKIEIRKKKKSKWAAFRKAAFSRLYDDIDKHYSSIIGFFDAALAELASPGGQDPHDIPPSSPPAIAGQRLYNEAESSNVAGSDAENSDVAGSDSEGSYSERSSSPTLEGTPHKQTPSPGSTDLLQDDSGDLPSSPSIRALSARQAKLKKRNTSYGGLVMVGKRDLEDVDEEDEPPFKRQNTGGGLFI</sequence>
<evidence type="ECO:0000313" key="4">
    <source>
        <dbReference type="Proteomes" id="UP000541558"/>
    </source>
</evidence>
<proteinExistence type="predicted"/>
<dbReference type="SUPFAM" id="SSF56112">
    <property type="entry name" value="Protein kinase-like (PK-like)"/>
    <property type="match status" value="1"/>
</dbReference>
<dbReference type="InterPro" id="IPR011009">
    <property type="entry name" value="Kinase-like_dom_sf"/>
</dbReference>
<feature type="compositionally biased region" description="Low complexity" evidence="1">
    <location>
        <begin position="806"/>
        <end position="819"/>
    </location>
</feature>
<feature type="compositionally biased region" description="Polar residues" evidence="1">
    <location>
        <begin position="97"/>
        <end position="106"/>
    </location>
</feature>
<feature type="region of interest" description="Disordered" evidence="1">
    <location>
        <begin position="1"/>
        <end position="123"/>
    </location>
</feature>
<name>A0A8H5CFV8_9AGAR</name>
<accession>A0A8H5CFV8</accession>
<feature type="region of interest" description="Disordered" evidence="1">
    <location>
        <begin position="788"/>
        <end position="868"/>
    </location>
</feature>
<feature type="compositionally biased region" description="Low complexity" evidence="1">
    <location>
        <begin position="108"/>
        <end position="123"/>
    </location>
</feature>
<evidence type="ECO:0000256" key="1">
    <source>
        <dbReference type="SAM" id="MobiDB-lite"/>
    </source>
</evidence>
<reference evidence="3 4" key="1">
    <citation type="journal article" date="2020" name="ISME J.">
        <title>Uncovering the hidden diversity of litter-decomposition mechanisms in mushroom-forming fungi.</title>
        <authorList>
            <person name="Floudas D."/>
            <person name="Bentzer J."/>
            <person name="Ahren D."/>
            <person name="Johansson T."/>
            <person name="Persson P."/>
            <person name="Tunlid A."/>
        </authorList>
    </citation>
    <scope>NUCLEOTIDE SEQUENCE [LARGE SCALE GENOMIC DNA]</scope>
    <source>
        <strain evidence="3 4">CBS 175.51</strain>
    </source>
</reference>
<dbReference type="AlphaFoldDB" id="A0A8H5CFV8"/>
<organism evidence="3 4">
    <name type="scientific">Ephemerocybe angulata</name>
    <dbReference type="NCBI Taxonomy" id="980116"/>
    <lineage>
        <taxon>Eukaryota</taxon>
        <taxon>Fungi</taxon>
        <taxon>Dikarya</taxon>
        <taxon>Basidiomycota</taxon>
        <taxon>Agaricomycotina</taxon>
        <taxon>Agaricomycetes</taxon>
        <taxon>Agaricomycetidae</taxon>
        <taxon>Agaricales</taxon>
        <taxon>Agaricineae</taxon>
        <taxon>Psathyrellaceae</taxon>
        <taxon>Ephemerocybe</taxon>
    </lineage>
</organism>
<dbReference type="Pfam" id="PF17667">
    <property type="entry name" value="Pkinase_fungal"/>
    <property type="match status" value="2"/>
</dbReference>